<sequence length="330" mass="38067">MAQSVLPRWRGFNLLEMFTTQSSGDFQEDDFRWISEWGFNFVRIPACYTLWIEGEDVYRLKEAMLEKVDRVVRLGEKYGIHVCLNFHRAPGFSVNPERKEPFNLWKDEEAVEAFLFHWTTFARRYQGIPSERLSFNLVNEPTRPDPAVMTREDHARVMRRAVAAIREVDAERLIILDGLSWGTEPLTDLVDLGVAQSCRAYAPMGISHYKASWVGGEDWPEPTWPGALQDGKPWDRTSLEAFYQPWIDLAERGVGVHCGEGGAYCYTPHHAFLAWFRDVLEILTASNIGYALWNFRGPFGVLDSERSDVAYEDWHGHALDRKLLTLLQSF</sequence>
<evidence type="ECO:0000259" key="8">
    <source>
        <dbReference type="Pfam" id="PF00150"/>
    </source>
</evidence>
<feature type="domain" description="Glycoside hydrolase family 5" evidence="8">
    <location>
        <begin position="26"/>
        <end position="295"/>
    </location>
</feature>
<organism evidence="9 10">
    <name type="scientific">Anaerolinea thermolimosa</name>
    <dbReference type="NCBI Taxonomy" id="229919"/>
    <lineage>
        <taxon>Bacteria</taxon>
        <taxon>Bacillati</taxon>
        <taxon>Chloroflexota</taxon>
        <taxon>Anaerolineae</taxon>
        <taxon>Anaerolineales</taxon>
        <taxon>Anaerolineaceae</taxon>
        <taxon>Anaerolinea</taxon>
    </lineage>
</organism>
<dbReference type="AlphaFoldDB" id="A0A3D1JH76"/>
<accession>A0A3D1JH76</accession>
<dbReference type="GO" id="GO:0008422">
    <property type="term" value="F:beta-glucosidase activity"/>
    <property type="evidence" value="ECO:0007669"/>
    <property type="project" value="TreeGrafter"/>
</dbReference>
<dbReference type="GO" id="GO:0030245">
    <property type="term" value="P:cellulose catabolic process"/>
    <property type="evidence" value="ECO:0007669"/>
    <property type="project" value="UniProtKB-KW"/>
</dbReference>
<evidence type="ECO:0000313" key="9">
    <source>
        <dbReference type="EMBL" id="HCE17587.1"/>
    </source>
</evidence>
<evidence type="ECO:0000256" key="2">
    <source>
        <dbReference type="ARBA" id="ARBA00022801"/>
    </source>
</evidence>
<dbReference type="Pfam" id="PF00150">
    <property type="entry name" value="Cellulase"/>
    <property type="match status" value="1"/>
</dbReference>
<evidence type="ECO:0000256" key="3">
    <source>
        <dbReference type="ARBA" id="ARBA00023001"/>
    </source>
</evidence>
<dbReference type="InterPro" id="IPR001547">
    <property type="entry name" value="Glyco_hydro_5"/>
</dbReference>
<keyword evidence="2 7" id="KW-0378">Hydrolase</keyword>
<dbReference type="GO" id="GO:0009986">
    <property type="term" value="C:cell surface"/>
    <property type="evidence" value="ECO:0007669"/>
    <property type="project" value="TreeGrafter"/>
</dbReference>
<keyword evidence="4" id="KW-0119">Carbohydrate metabolism</keyword>
<dbReference type="InterPro" id="IPR050386">
    <property type="entry name" value="Glycosyl_hydrolase_5"/>
</dbReference>
<gene>
    <name evidence="9" type="ORF">DEQ80_06985</name>
</gene>
<dbReference type="Proteomes" id="UP000264141">
    <property type="component" value="Unassembled WGS sequence"/>
</dbReference>
<dbReference type="GO" id="GO:0005576">
    <property type="term" value="C:extracellular region"/>
    <property type="evidence" value="ECO:0007669"/>
    <property type="project" value="TreeGrafter"/>
</dbReference>
<dbReference type="EMBL" id="DPBP01000028">
    <property type="protein sequence ID" value="HCE17587.1"/>
    <property type="molecule type" value="Genomic_DNA"/>
</dbReference>
<dbReference type="InterPro" id="IPR017853">
    <property type="entry name" value="GH"/>
</dbReference>
<keyword evidence="5 7" id="KW-0326">Glycosidase</keyword>
<dbReference type="STRING" id="229919.GCA_001050195_01732"/>
<proteinExistence type="inferred from homology"/>
<dbReference type="SUPFAM" id="SSF51445">
    <property type="entry name" value="(Trans)glycosidases"/>
    <property type="match status" value="1"/>
</dbReference>
<dbReference type="PANTHER" id="PTHR31297:SF41">
    <property type="entry name" value="ENDOGLUCANASE, PUTATIVE (AFU_ORTHOLOGUE AFUA_5G01830)-RELATED"/>
    <property type="match status" value="1"/>
</dbReference>
<keyword evidence="3" id="KW-0136">Cellulose degradation</keyword>
<evidence type="ECO:0000256" key="7">
    <source>
        <dbReference type="RuleBase" id="RU361153"/>
    </source>
</evidence>
<evidence type="ECO:0000313" key="10">
    <source>
        <dbReference type="Proteomes" id="UP000264141"/>
    </source>
</evidence>
<comment type="caution">
    <text evidence="9">The sequence shown here is derived from an EMBL/GenBank/DDBJ whole genome shotgun (WGS) entry which is preliminary data.</text>
</comment>
<keyword evidence="6" id="KW-0624">Polysaccharide degradation</keyword>
<dbReference type="OrthoDB" id="9800475at2"/>
<reference evidence="9 10" key="1">
    <citation type="journal article" date="2018" name="Nat. Biotechnol.">
        <title>A standardized bacterial taxonomy based on genome phylogeny substantially revises the tree of life.</title>
        <authorList>
            <person name="Parks D.H."/>
            <person name="Chuvochina M."/>
            <person name="Waite D.W."/>
            <person name="Rinke C."/>
            <person name="Skarshewski A."/>
            <person name="Chaumeil P.A."/>
            <person name="Hugenholtz P."/>
        </authorList>
    </citation>
    <scope>NUCLEOTIDE SEQUENCE [LARGE SCALE GENOMIC DNA]</scope>
    <source>
        <strain evidence="9">UBA8781</strain>
    </source>
</reference>
<evidence type="ECO:0000256" key="5">
    <source>
        <dbReference type="ARBA" id="ARBA00023295"/>
    </source>
</evidence>
<dbReference type="RefSeq" id="WP_062192228.1">
    <property type="nucleotide sequence ID" value="NZ_DF967965.1"/>
</dbReference>
<dbReference type="Gene3D" id="3.20.20.80">
    <property type="entry name" value="Glycosidases"/>
    <property type="match status" value="1"/>
</dbReference>
<name>A0A3D1JH76_9CHLR</name>
<evidence type="ECO:0000256" key="4">
    <source>
        <dbReference type="ARBA" id="ARBA00023277"/>
    </source>
</evidence>
<comment type="similarity">
    <text evidence="1 7">Belongs to the glycosyl hydrolase 5 (cellulase A) family.</text>
</comment>
<protein>
    <submittedName>
        <fullName evidence="9">Endoglucanase</fullName>
    </submittedName>
</protein>
<evidence type="ECO:0000256" key="6">
    <source>
        <dbReference type="ARBA" id="ARBA00023326"/>
    </source>
</evidence>
<evidence type="ECO:0000256" key="1">
    <source>
        <dbReference type="ARBA" id="ARBA00005641"/>
    </source>
</evidence>
<dbReference type="PANTHER" id="PTHR31297">
    <property type="entry name" value="GLUCAN ENDO-1,6-BETA-GLUCOSIDASE B"/>
    <property type="match status" value="1"/>
</dbReference>